<evidence type="ECO:0000256" key="4">
    <source>
        <dbReference type="PROSITE-ProRule" id="PRU00433"/>
    </source>
</evidence>
<proteinExistence type="predicted"/>
<accession>A0A840A0G1</accession>
<keyword evidence="1 4" id="KW-0349">Heme</keyword>
<evidence type="ECO:0000313" key="7">
    <source>
        <dbReference type="EMBL" id="MBB3892365.1"/>
    </source>
</evidence>
<feature type="compositionally biased region" description="Basic and acidic residues" evidence="5">
    <location>
        <begin position="130"/>
        <end position="140"/>
    </location>
</feature>
<organism evidence="7 8">
    <name type="scientific">Phenylobacterium haematophilum</name>
    <dbReference type="NCBI Taxonomy" id="98513"/>
    <lineage>
        <taxon>Bacteria</taxon>
        <taxon>Pseudomonadati</taxon>
        <taxon>Pseudomonadota</taxon>
        <taxon>Alphaproteobacteria</taxon>
        <taxon>Caulobacterales</taxon>
        <taxon>Caulobacteraceae</taxon>
        <taxon>Phenylobacterium</taxon>
    </lineage>
</organism>
<dbReference type="SUPFAM" id="SSF46626">
    <property type="entry name" value="Cytochrome c"/>
    <property type="match status" value="2"/>
</dbReference>
<dbReference type="GO" id="GO:0009055">
    <property type="term" value="F:electron transfer activity"/>
    <property type="evidence" value="ECO:0007669"/>
    <property type="project" value="InterPro"/>
</dbReference>
<evidence type="ECO:0000256" key="5">
    <source>
        <dbReference type="SAM" id="MobiDB-lite"/>
    </source>
</evidence>
<dbReference type="GO" id="GO:0020037">
    <property type="term" value="F:heme binding"/>
    <property type="evidence" value="ECO:0007669"/>
    <property type="project" value="InterPro"/>
</dbReference>
<name>A0A840A0G1_9CAUL</name>
<reference evidence="7 8" key="1">
    <citation type="submission" date="2020-08" db="EMBL/GenBank/DDBJ databases">
        <title>Genomic Encyclopedia of Type Strains, Phase IV (KMG-IV): sequencing the most valuable type-strain genomes for metagenomic binning, comparative biology and taxonomic classification.</title>
        <authorList>
            <person name="Goeker M."/>
        </authorList>
    </citation>
    <scope>NUCLEOTIDE SEQUENCE [LARGE SCALE GENOMIC DNA]</scope>
    <source>
        <strain evidence="7 8">DSM 21793</strain>
    </source>
</reference>
<dbReference type="AlphaFoldDB" id="A0A840A0G1"/>
<evidence type="ECO:0000256" key="1">
    <source>
        <dbReference type="ARBA" id="ARBA00022617"/>
    </source>
</evidence>
<dbReference type="Gene3D" id="1.10.760.10">
    <property type="entry name" value="Cytochrome c-like domain"/>
    <property type="match status" value="1"/>
</dbReference>
<evidence type="ECO:0000256" key="2">
    <source>
        <dbReference type="ARBA" id="ARBA00022723"/>
    </source>
</evidence>
<comment type="caution">
    <text evidence="7">The sequence shown here is derived from an EMBL/GenBank/DDBJ whole genome shotgun (WGS) entry which is preliminary data.</text>
</comment>
<dbReference type="RefSeq" id="WP_183774471.1">
    <property type="nucleotide sequence ID" value="NZ_JACIDK010000004.1"/>
</dbReference>
<dbReference type="PROSITE" id="PS51007">
    <property type="entry name" value="CYTC"/>
    <property type="match status" value="1"/>
</dbReference>
<feature type="region of interest" description="Disordered" evidence="5">
    <location>
        <begin position="129"/>
        <end position="148"/>
    </location>
</feature>
<protein>
    <submittedName>
        <fullName evidence="7">Mono/diheme cytochrome c family protein</fullName>
    </submittedName>
</protein>
<dbReference type="EMBL" id="JACIDK010000004">
    <property type="protein sequence ID" value="MBB3892365.1"/>
    <property type="molecule type" value="Genomic_DNA"/>
</dbReference>
<feature type="domain" description="Cytochrome c" evidence="6">
    <location>
        <begin position="76"/>
        <end position="148"/>
    </location>
</feature>
<dbReference type="InterPro" id="IPR036909">
    <property type="entry name" value="Cyt_c-like_dom_sf"/>
</dbReference>
<dbReference type="GO" id="GO:0046872">
    <property type="term" value="F:metal ion binding"/>
    <property type="evidence" value="ECO:0007669"/>
    <property type="project" value="UniProtKB-KW"/>
</dbReference>
<evidence type="ECO:0000256" key="3">
    <source>
        <dbReference type="ARBA" id="ARBA00023004"/>
    </source>
</evidence>
<dbReference type="InterPro" id="IPR009056">
    <property type="entry name" value="Cyt_c-like_dom"/>
</dbReference>
<evidence type="ECO:0000313" key="8">
    <source>
        <dbReference type="Proteomes" id="UP000530564"/>
    </source>
</evidence>
<sequence length="148" mass="15490">MSRVPALLCAGLVAALALGAYGLQQIPRPVENARLIAWPQTASMPGFGETGELGPSEIADLTEYVLALAGAPRDQAAVIRAVPLYQTHCASCHGIGGEGAEILGTPDLTRGQFRYATDAEGVTLQIWHGTDGRGPMREAARTPSRPKG</sequence>
<evidence type="ECO:0000259" key="6">
    <source>
        <dbReference type="PROSITE" id="PS51007"/>
    </source>
</evidence>
<gene>
    <name evidence="7" type="ORF">GGQ61_003098</name>
</gene>
<keyword evidence="3 4" id="KW-0408">Iron</keyword>
<dbReference type="Proteomes" id="UP000530564">
    <property type="component" value="Unassembled WGS sequence"/>
</dbReference>
<keyword evidence="8" id="KW-1185">Reference proteome</keyword>
<dbReference type="Pfam" id="PF00034">
    <property type="entry name" value="Cytochrom_C"/>
    <property type="match status" value="1"/>
</dbReference>
<keyword evidence="2 4" id="KW-0479">Metal-binding</keyword>